<dbReference type="PRINTS" id="PR00413">
    <property type="entry name" value="HADHALOGNASE"/>
</dbReference>
<reference evidence="1 2" key="1">
    <citation type="submission" date="2015-07" db="EMBL/GenBank/DDBJ databases">
        <title>Draft genome sequence of the Amantichitinum ursilacus IGB-41, a new chitin-degrading bacterium.</title>
        <authorList>
            <person name="Kirstahler P."/>
            <person name="Guenther M."/>
            <person name="Grumaz C."/>
            <person name="Rupp S."/>
            <person name="Zibek S."/>
            <person name="Sohn K."/>
        </authorList>
    </citation>
    <scope>NUCLEOTIDE SEQUENCE [LARGE SCALE GENOMIC DNA]</scope>
    <source>
        <strain evidence="1 2">IGB-41</strain>
    </source>
</reference>
<dbReference type="Gene3D" id="3.40.50.1000">
    <property type="entry name" value="HAD superfamily/HAD-like"/>
    <property type="match status" value="1"/>
</dbReference>
<dbReference type="Pfam" id="PF00702">
    <property type="entry name" value="Hydrolase"/>
    <property type="match status" value="1"/>
</dbReference>
<dbReference type="InterPro" id="IPR036412">
    <property type="entry name" value="HAD-like_sf"/>
</dbReference>
<dbReference type="Gene3D" id="1.10.150.240">
    <property type="entry name" value="Putative phosphatase, domain 2"/>
    <property type="match status" value="1"/>
</dbReference>
<dbReference type="NCBIfam" id="TIGR01509">
    <property type="entry name" value="HAD-SF-IA-v3"/>
    <property type="match status" value="1"/>
</dbReference>
<dbReference type="SFLD" id="SFLDG01129">
    <property type="entry name" value="C1.5:_HAD__Beta-PGM__Phosphata"/>
    <property type="match status" value="1"/>
</dbReference>
<dbReference type="InterPro" id="IPR051806">
    <property type="entry name" value="HAD-like_SPP"/>
</dbReference>
<protein>
    <submittedName>
        <fullName evidence="1">Sugar phosphatase YfbT</fullName>
        <ecNumber evidence="1">3.1.3.23</ecNumber>
    </submittedName>
</protein>
<comment type="caution">
    <text evidence="1">The sequence shown here is derived from an EMBL/GenBank/DDBJ whole genome shotgun (WGS) entry which is preliminary data.</text>
</comment>
<dbReference type="SFLD" id="SFLDS00003">
    <property type="entry name" value="Haloacid_Dehalogenase"/>
    <property type="match status" value="1"/>
</dbReference>
<dbReference type="Proteomes" id="UP000037939">
    <property type="component" value="Unassembled WGS sequence"/>
</dbReference>
<evidence type="ECO:0000313" key="1">
    <source>
        <dbReference type="EMBL" id="KPC52992.1"/>
    </source>
</evidence>
<keyword evidence="2" id="KW-1185">Reference proteome</keyword>
<dbReference type="InterPro" id="IPR006439">
    <property type="entry name" value="HAD-SF_hydro_IA"/>
</dbReference>
<dbReference type="NCBIfam" id="TIGR01549">
    <property type="entry name" value="HAD-SF-IA-v1"/>
    <property type="match status" value="1"/>
</dbReference>
<proteinExistence type="predicted"/>
<accession>A0A0N0GNN2</accession>
<dbReference type="SUPFAM" id="SSF56784">
    <property type="entry name" value="HAD-like"/>
    <property type="match status" value="1"/>
</dbReference>
<sequence length="217" mass="23381">MSWQAQARGFLFDMDGTLVDSTPLIERIWHGWAARHAIDPEYLLQFVHGRRGVETIQIVAPHMDAQAEVTALLAEEMADMTGITQIPGAADFVRQLQPHEWAVVTSAPRDIALAKLRVAGVPAPEVIIGAAEVNIGKPHPEAYQRGAAALRFAPEDCIAFEDADSGIRSAHAAGMHVVAIAHAAGADKTGLAHRQINHYHDLKLTRTADGLLLASAE</sequence>
<dbReference type="InterPro" id="IPR023198">
    <property type="entry name" value="PGP-like_dom2"/>
</dbReference>
<gene>
    <name evidence="1" type="primary">yfbT_2</name>
    <name evidence="1" type="ORF">WG78_10895</name>
</gene>
<dbReference type="PANTHER" id="PTHR43481:SF4">
    <property type="entry name" value="GLYCEROL-1-PHOSPHATE PHOSPHOHYDROLASE 1-RELATED"/>
    <property type="match status" value="1"/>
</dbReference>
<dbReference type="RefSeq" id="WP_053937828.1">
    <property type="nucleotide sequence ID" value="NZ_LAQT01000008.1"/>
</dbReference>
<dbReference type="STRING" id="857265.WG78_10895"/>
<keyword evidence="1" id="KW-0378">Hydrolase</keyword>
<dbReference type="EC" id="3.1.3.23" evidence="1"/>
<dbReference type="InterPro" id="IPR023214">
    <property type="entry name" value="HAD_sf"/>
</dbReference>
<evidence type="ECO:0000313" key="2">
    <source>
        <dbReference type="Proteomes" id="UP000037939"/>
    </source>
</evidence>
<dbReference type="PANTHER" id="PTHR43481">
    <property type="entry name" value="FRUCTOSE-1-PHOSPHATE PHOSPHATASE"/>
    <property type="match status" value="1"/>
</dbReference>
<dbReference type="EMBL" id="LAQT01000008">
    <property type="protein sequence ID" value="KPC52992.1"/>
    <property type="molecule type" value="Genomic_DNA"/>
</dbReference>
<name>A0A0N0GNN2_9NEIS</name>
<dbReference type="GO" id="GO:0050308">
    <property type="term" value="F:sugar-phosphatase activity"/>
    <property type="evidence" value="ECO:0007669"/>
    <property type="project" value="UniProtKB-EC"/>
</dbReference>
<dbReference type="AlphaFoldDB" id="A0A0N0GNN2"/>
<organism evidence="1 2">
    <name type="scientific">Amantichitinum ursilacus</name>
    <dbReference type="NCBI Taxonomy" id="857265"/>
    <lineage>
        <taxon>Bacteria</taxon>
        <taxon>Pseudomonadati</taxon>
        <taxon>Pseudomonadota</taxon>
        <taxon>Betaproteobacteria</taxon>
        <taxon>Neisseriales</taxon>
        <taxon>Chitinibacteraceae</taxon>
        <taxon>Amantichitinum</taxon>
    </lineage>
</organism>